<reference evidence="1 2" key="2">
    <citation type="submission" date="2010-03" db="EMBL/GenBank/DDBJ databases">
        <authorList>
            <person name="Pajon A."/>
        </authorList>
    </citation>
    <scope>NUCLEOTIDE SEQUENCE [LARGE SCALE GENOMIC DNA]</scope>
    <source>
        <strain evidence="1 2">V10Sc8a</strain>
    </source>
</reference>
<dbReference type="AlphaFoldDB" id="D4MKQ5"/>
<dbReference type="KEGG" id="esr:ES1_13560"/>
<evidence type="ECO:0000313" key="1">
    <source>
        <dbReference type="EMBL" id="CBL34338.1"/>
    </source>
</evidence>
<organism evidence="1 2">
    <name type="scientific">[Eubacterium] siraeum V10Sc8a</name>
    <dbReference type="NCBI Taxonomy" id="717961"/>
    <lineage>
        <taxon>Bacteria</taxon>
        <taxon>Bacillati</taxon>
        <taxon>Bacillota</taxon>
        <taxon>Clostridia</taxon>
        <taxon>Eubacteriales</taxon>
        <taxon>Oscillospiraceae</taxon>
        <taxon>Oscillospiraceae incertae sedis</taxon>
    </lineage>
</organism>
<gene>
    <name evidence="1" type="ORF">ES1_13560</name>
</gene>
<reference evidence="1 2" key="1">
    <citation type="submission" date="2010-03" db="EMBL/GenBank/DDBJ databases">
        <title>The genome sequence of Eubacterium siraeum V10Sc8a.</title>
        <authorList>
            <consortium name="metaHIT consortium -- http://www.metahit.eu/"/>
            <person name="Pajon A."/>
            <person name="Turner K."/>
            <person name="Parkhill J."/>
            <person name="Duncan S."/>
            <person name="Flint H."/>
        </authorList>
    </citation>
    <scope>NUCLEOTIDE SEQUENCE [LARGE SCALE GENOMIC DNA]</scope>
    <source>
        <strain evidence="1 2">V10Sc8a</strain>
    </source>
</reference>
<sequence>MHSLNVWRMADKLYRELIIIIQAACGIKRLFGSIGKTPKNQSAHFDNFKSEAEHRLGYFFDQKRITARCRSPPCVN</sequence>
<name>D4MKQ5_9FIRM</name>
<protein>
    <submittedName>
        <fullName evidence="1">Uncharacterized protein</fullName>
    </submittedName>
</protein>
<accession>D4MKQ5</accession>
<evidence type="ECO:0000313" key="2">
    <source>
        <dbReference type="Proteomes" id="UP000007050"/>
    </source>
</evidence>
<dbReference type="BioCyc" id="ESIR717961:G136L-1113-MONOMER"/>
<dbReference type="HOGENOM" id="CLU_2649107_0_0_9"/>
<proteinExistence type="predicted"/>
<dbReference type="EMBL" id="FP929059">
    <property type="protein sequence ID" value="CBL34338.1"/>
    <property type="molecule type" value="Genomic_DNA"/>
</dbReference>
<dbReference type="Proteomes" id="UP000007050">
    <property type="component" value="Chromosome"/>
</dbReference>